<dbReference type="OMA" id="HREPECC"/>
<feature type="binding site" evidence="3">
    <location>
        <position position="21"/>
    </location>
    <ligand>
        <name>Mg(2+)</name>
        <dbReference type="ChEBI" id="CHEBI:18420"/>
    </ligand>
</feature>
<feature type="binding site" evidence="3">
    <location>
        <position position="67"/>
    </location>
    <ligand>
        <name>Zn(2+)</name>
        <dbReference type="ChEBI" id="CHEBI:29105"/>
        <label>2</label>
    </ligand>
</feature>
<comment type="cofactor">
    <cofactor evidence="3">
        <name>Mg(2+)</name>
        <dbReference type="ChEBI" id="CHEBI:18420"/>
    </cofactor>
    <text evidence="3">Binds 1 Mg(2+) ion.</text>
</comment>
<accession>A0A7M7SZX4</accession>
<evidence type="ECO:0000256" key="3">
    <source>
        <dbReference type="PIRSR" id="PIRSR601952-2"/>
    </source>
</evidence>
<comment type="cofactor">
    <cofactor evidence="3">
        <name>Zn(2+)</name>
        <dbReference type="ChEBI" id="CHEBI:29105"/>
    </cofactor>
    <text evidence="3">Binds 2 Zn(2+) ions.</text>
</comment>
<dbReference type="OrthoDB" id="5818554at2759"/>
<dbReference type="RefSeq" id="XP_030843570.1">
    <property type="nucleotide sequence ID" value="XM_030987710.1"/>
</dbReference>
<evidence type="ECO:0000313" key="4">
    <source>
        <dbReference type="EnsemblMetazoa" id="XP_030843570"/>
    </source>
</evidence>
<dbReference type="Proteomes" id="UP000007110">
    <property type="component" value="Unassembled WGS sequence"/>
</dbReference>
<protein>
    <recommendedName>
        <fullName evidence="1">alkaline phosphatase</fullName>
        <ecNumber evidence="1">3.1.3.1</ecNumber>
    </recommendedName>
</protein>
<keyword evidence="3" id="KW-0479">Metal-binding</keyword>
<dbReference type="InterPro" id="IPR017850">
    <property type="entry name" value="Alkaline_phosphatase_core_sf"/>
</dbReference>
<dbReference type="GO" id="GO:0004035">
    <property type="term" value="F:alkaline phosphatase activity"/>
    <property type="evidence" value="ECO:0007669"/>
    <property type="project" value="UniProtKB-EC"/>
</dbReference>
<keyword evidence="3" id="KW-0862">Zinc</keyword>
<reference evidence="5" key="1">
    <citation type="submission" date="2015-02" db="EMBL/GenBank/DDBJ databases">
        <title>Genome sequencing for Strongylocentrotus purpuratus.</title>
        <authorList>
            <person name="Murali S."/>
            <person name="Liu Y."/>
            <person name="Vee V."/>
            <person name="English A."/>
            <person name="Wang M."/>
            <person name="Skinner E."/>
            <person name="Han Y."/>
            <person name="Muzny D.M."/>
            <person name="Worley K.C."/>
            <person name="Gibbs R.A."/>
        </authorList>
    </citation>
    <scope>NUCLEOTIDE SEQUENCE</scope>
</reference>
<evidence type="ECO:0000256" key="1">
    <source>
        <dbReference type="ARBA" id="ARBA00012647"/>
    </source>
</evidence>
<dbReference type="EnsemblMetazoa" id="XM_030987710">
    <property type="protein sequence ID" value="XP_030843570"/>
    <property type="gene ID" value="LOC584464"/>
</dbReference>
<dbReference type="GeneID" id="584464"/>
<dbReference type="Gene3D" id="3.40.720.10">
    <property type="entry name" value="Alkaline Phosphatase, subunit A"/>
    <property type="match status" value="1"/>
</dbReference>
<feature type="binding site" evidence="3">
    <location>
        <position position="26"/>
    </location>
    <ligand>
        <name>Zn(2+)</name>
        <dbReference type="ChEBI" id="CHEBI:29105"/>
        <label>2</label>
    </ligand>
</feature>
<dbReference type="EC" id="3.1.3.1" evidence="1"/>
<feature type="binding site" evidence="3">
    <location>
        <position position="149"/>
    </location>
    <ligand>
        <name>Zn(2+)</name>
        <dbReference type="ChEBI" id="CHEBI:29105"/>
        <label>2</label>
    </ligand>
</feature>
<dbReference type="KEGG" id="spu:584464"/>
<sequence>MTEKAIRILQKEEKGFFLAVEGGRIDHAHHAGNAYNALGDTIAMSDAVAKALEITDDGDTLIIVTADHAHTMGIAGYPDRGNPVLGLSGYDGSDKLPYTTLGYLNGPGGDAVRDSYINTGMRTIFNDSIDTENRDYKQEAIVPLSSETHGGDDVAIYASGPRAHLFHGVQEQNYIAHVMRNAGCYDDTDIMNACLNSASSVFPSRVRVSFMVLLSARITYFF</sequence>
<feature type="binding site" evidence="3">
    <location>
        <position position="30"/>
    </location>
    <ligand>
        <name>Zn(2+)</name>
        <dbReference type="ChEBI" id="CHEBI:29105"/>
        <label>2</label>
    </ligand>
</feature>
<reference evidence="4" key="2">
    <citation type="submission" date="2021-01" db="UniProtKB">
        <authorList>
            <consortium name="EnsemblMetazoa"/>
        </authorList>
    </citation>
    <scope>IDENTIFICATION</scope>
</reference>
<dbReference type="InParanoid" id="A0A7M7SZX4"/>
<dbReference type="AlphaFoldDB" id="A0A7M7SZX4"/>
<evidence type="ECO:0000313" key="5">
    <source>
        <dbReference type="Proteomes" id="UP000007110"/>
    </source>
</evidence>
<feature type="binding site" evidence="3">
    <location>
        <position position="68"/>
    </location>
    <ligand>
        <name>Zn(2+)</name>
        <dbReference type="ChEBI" id="CHEBI:29105"/>
        <label>2</label>
    </ligand>
</feature>
<name>A0A7M7SZX4_STRPU</name>
<dbReference type="SMART" id="SM00098">
    <property type="entry name" value="alkPPc"/>
    <property type="match status" value="1"/>
</dbReference>
<evidence type="ECO:0000256" key="2">
    <source>
        <dbReference type="ARBA" id="ARBA00022553"/>
    </source>
</evidence>
<dbReference type="GO" id="GO:0046872">
    <property type="term" value="F:metal ion binding"/>
    <property type="evidence" value="ECO:0007669"/>
    <property type="project" value="UniProtKB-KW"/>
</dbReference>
<organism evidence="4 5">
    <name type="scientific">Strongylocentrotus purpuratus</name>
    <name type="common">Purple sea urchin</name>
    <dbReference type="NCBI Taxonomy" id="7668"/>
    <lineage>
        <taxon>Eukaryota</taxon>
        <taxon>Metazoa</taxon>
        <taxon>Echinodermata</taxon>
        <taxon>Eleutherozoa</taxon>
        <taxon>Echinozoa</taxon>
        <taxon>Echinoidea</taxon>
        <taxon>Euechinoidea</taxon>
        <taxon>Echinacea</taxon>
        <taxon>Camarodonta</taxon>
        <taxon>Echinidea</taxon>
        <taxon>Strongylocentrotidae</taxon>
        <taxon>Strongylocentrotus</taxon>
    </lineage>
</organism>
<dbReference type="InterPro" id="IPR001952">
    <property type="entry name" value="Alkaline_phosphatase"/>
</dbReference>
<dbReference type="Pfam" id="PF00245">
    <property type="entry name" value="Alk_phosphatase"/>
    <property type="match status" value="1"/>
</dbReference>
<dbReference type="PANTHER" id="PTHR11596:SF5">
    <property type="entry name" value="ALKALINE PHOSPHATASE"/>
    <property type="match status" value="1"/>
</dbReference>
<dbReference type="PANTHER" id="PTHR11596">
    <property type="entry name" value="ALKALINE PHOSPHATASE"/>
    <property type="match status" value="1"/>
</dbReference>
<keyword evidence="3" id="KW-0460">Magnesium</keyword>
<proteinExistence type="predicted"/>
<dbReference type="SUPFAM" id="SSF53649">
    <property type="entry name" value="Alkaline phosphatase-like"/>
    <property type="match status" value="1"/>
</dbReference>
<keyword evidence="2" id="KW-0597">Phosphoprotein</keyword>
<keyword evidence="5" id="KW-1185">Reference proteome</keyword>